<dbReference type="CDD" id="cd05247">
    <property type="entry name" value="UDP_G4E_1_SDR_e"/>
    <property type="match status" value="1"/>
</dbReference>
<dbReference type="OrthoDB" id="9803010at2"/>
<dbReference type="GO" id="GO:0006012">
    <property type="term" value="P:galactose metabolic process"/>
    <property type="evidence" value="ECO:0007669"/>
    <property type="project" value="UniProtKB-UniPathway"/>
</dbReference>
<dbReference type="Gene3D" id="3.40.50.720">
    <property type="entry name" value="NAD(P)-binding Rossmann-like Domain"/>
    <property type="match status" value="1"/>
</dbReference>
<evidence type="ECO:0000259" key="11">
    <source>
        <dbReference type="Pfam" id="PF01370"/>
    </source>
</evidence>
<dbReference type="RefSeq" id="WP_074201915.1">
    <property type="nucleotide sequence ID" value="NZ_FSRE01000004.1"/>
</dbReference>
<dbReference type="PANTHER" id="PTHR43725">
    <property type="entry name" value="UDP-GLUCOSE 4-EPIMERASE"/>
    <property type="match status" value="1"/>
</dbReference>
<dbReference type="GO" id="GO:0003978">
    <property type="term" value="F:UDP-glucose 4-epimerase activity"/>
    <property type="evidence" value="ECO:0007669"/>
    <property type="project" value="UniProtKB-UniRule"/>
</dbReference>
<comment type="cofactor">
    <cofactor evidence="2 10">
        <name>NAD(+)</name>
        <dbReference type="ChEBI" id="CHEBI:57540"/>
    </cofactor>
</comment>
<dbReference type="UniPathway" id="UPA00214"/>
<evidence type="ECO:0000313" key="13">
    <source>
        <dbReference type="Proteomes" id="UP000198461"/>
    </source>
</evidence>
<evidence type="ECO:0000256" key="7">
    <source>
        <dbReference type="ARBA" id="ARBA00023027"/>
    </source>
</evidence>
<dbReference type="STRING" id="364032.SAMN05443662_1642"/>
<evidence type="ECO:0000256" key="2">
    <source>
        <dbReference type="ARBA" id="ARBA00001911"/>
    </source>
</evidence>
<evidence type="ECO:0000256" key="9">
    <source>
        <dbReference type="ARBA" id="ARBA00023277"/>
    </source>
</evidence>
<name>A0A1N6HBU8_9GAMM</name>
<dbReference type="SUPFAM" id="SSF51735">
    <property type="entry name" value="NAD(P)-binding Rossmann-fold domains"/>
    <property type="match status" value="1"/>
</dbReference>
<evidence type="ECO:0000256" key="10">
    <source>
        <dbReference type="RuleBase" id="RU366046"/>
    </source>
</evidence>
<gene>
    <name evidence="12" type="ORF">SAMN05443662_1642</name>
</gene>
<comment type="similarity">
    <text evidence="4 10">Belongs to the NAD(P)-dependent epimerase/dehydratase family.</text>
</comment>
<evidence type="ECO:0000256" key="4">
    <source>
        <dbReference type="ARBA" id="ARBA00007637"/>
    </source>
</evidence>
<protein>
    <recommendedName>
        <fullName evidence="6 10">UDP-glucose 4-epimerase</fullName>
        <ecNumber evidence="5 10">5.1.3.2</ecNumber>
    </recommendedName>
</protein>
<evidence type="ECO:0000313" key="12">
    <source>
        <dbReference type="EMBL" id="SIO17177.1"/>
    </source>
</evidence>
<dbReference type="PANTHER" id="PTHR43725:SF53">
    <property type="entry name" value="UDP-ARABINOSE 4-EPIMERASE 1"/>
    <property type="match status" value="1"/>
</dbReference>
<evidence type="ECO:0000256" key="5">
    <source>
        <dbReference type="ARBA" id="ARBA00013189"/>
    </source>
</evidence>
<dbReference type="InterPro" id="IPR001509">
    <property type="entry name" value="Epimerase_deHydtase"/>
</dbReference>
<evidence type="ECO:0000256" key="6">
    <source>
        <dbReference type="ARBA" id="ARBA00018569"/>
    </source>
</evidence>
<dbReference type="InterPro" id="IPR005886">
    <property type="entry name" value="UDP_G4E"/>
</dbReference>
<comment type="catalytic activity">
    <reaction evidence="1 10">
        <text>UDP-alpha-D-glucose = UDP-alpha-D-galactose</text>
        <dbReference type="Rhea" id="RHEA:22168"/>
        <dbReference type="ChEBI" id="CHEBI:58885"/>
        <dbReference type="ChEBI" id="CHEBI:66914"/>
        <dbReference type="EC" id="5.1.3.2"/>
    </reaction>
</comment>
<keyword evidence="8 10" id="KW-0413">Isomerase</keyword>
<dbReference type="NCBIfam" id="TIGR01179">
    <property type="entry name" value="galE"/>
    <property type="match status" value="1"/>
</dbReference>
<organism evidence="12 13">
    <name type="scientific">Sulfurivirga caldicuralii</name>
    <dbReference type="NCBI Taxonomy" id="364032"/>
    <lineage>
        <taxon>Bacteria</taxon>
        <taxon>Pseudomonadati</taxon>
        <taxon>Pseudomonadota</taxon>
        <taxon>Gammaproteobacteria</taxon>
        <taxon>Thiotrichales</taxon>
        <taxon>Piscirickettsiaceae</taxon>
        <taxon>Sulfurivirga</taxon>
    </lineage>
</organism>
<evidence type="ECO:0000256" key="3">
    <source>
        <dbReference type="ARBA" id="ARBA00004947"/>
    </source>
</evidence>
<dbReference type="EMBL" id="FSRE01000004">
    <property type="protein sequence ID" value="SIO17177.1"/>
    <property type="molecule type" value="Genomic_DNA"/>
</dbReference>
<keyword evidence="7 10" id="KW-0520">NAD</keyword>
<accession>A0A1N6HBU8</accession>
<dbReference type="Proteomes" id="UP000198461">
    <property type="component" value="Unassembled WGS sequence"/>
</dbReference>
<dbReference type="AlphaFoldDB" id="A0A1N6HBU8"/>
<comment type="pathway">
    <text evidence="3 10">Carbohydrate metabolism; galactose metabolism.</text>
</comment>
<dbReference type="Pfam" id="PF01370">
    <property type="entry name" value="Epimerase"/>
    <property type="match status" value="1"/>
</dbReference>
<dbReference type="InterPro" id="IPR036291">
    <property type="entry name" value="NAD(P)-bd_dom_sf"/>
</dbReference>
<dbReference type="EC" id="5.1.3.2" evidence="5 10"/>
<evidence type="ECO:0000256" key="8">
    <source>
        <dbReference type="ARBA" id="ARBA00023235"/>
    </source>
</evidence>
<proteinExistence type="inferred from homology"/>
<keyword evidence="13" id="KW-1185">Reference proteome</keyword>
<comment type="subunit">
    <text evidence="10">Homodimer.</text>
</comment>
<reference evidence="12 13" key="1">
    <citation type="submission" date="2016-11" db="EMBL/GenBank/DDBJ databases">
        <authorList>
            <person name="Jaros S."/>
            <person name="Januszkiewicz K."/>
            <person name="Wedrychowicz H."/>
        </authorList>
    </citation>
    <scope>NUCLEOTIDE SEQUENCE [LARGE SCALE GENOMIC DNA]</scope>
    <source>
        <strain evidence="12 13">DSM 17737</strain>
    </source>
</reference>
<evidence type="ECO:0000256" key="1">
    <source>
        <dbReference type="ARBA" id="ARBA00000083"/>
    </source>
</evidence>
<feature type="domain" description="NAD-dependent epimerase/dehydratase" evidence="11">
    <location>
        <begin position="3"/>
        <end position="253"/>
    </location>
</feature>
<keyword evidence="9 10" id="KW-0119">Carbohydrate metabolism</keyword>
<dbReference type="Gene3D" id="3.90.25.10">
    <property type="entry name" value="UDP-galactose 4-epimerase, domain 1"/>
    <property type="match status" value="1"/>
</dbReference>
<sequence>MKILVTGGAGYIGAHMAKWLARAGHEVVIFDNLSTGFRFLARYGTLFEGDLNRPETIERCLEGQAFDAVIHFAARSLVGESVQNPLLYYQNNVSGTVNLLAAMDRAGVRRLIFSSTAATYGNPQSVPIPETAPTRPINPYGRSKRMMEQVIEDAVAAYSFDAVSLRYFNAAGADPEGELGECHDPETHLIPLVLQAALGKRPAVTIYGEDYPTPDGTCVRDYIHVWDLVAAHDAALSALMEDRVKGYDVFNLGIGHGYSVKEVIEVCQRVVAQSGCRIPVQVGPRRPGDPAELVADSRKAQRVLQWRAHHSDLETIVRHAWAWTRRYLG</sequence>